<dbReference type="AlphaFoldDB" id="A0A0N5C301"/>
<organism evidence="1 2">
    <name type="scientific">Strongyloides papillosus</name>
    <name type="common">Intestinal threadworm</name>
    <dbReference type="NCBI Taxonomy" id="174720"/>
    <lineage>
        <taxon>Eukaryota</taxon>
        <taxon>Metazoa</taxon>
        <taxon>Ecdysozoa</taxon>
        <taxon>Nematoda</taxon>
        <taxon>Chromadorea</taxon>
        <taxon>Rhabditida</taxon>
        <taxon>Tylenchina</taxon>
        <taxon>Panagrolaimomorpha</taxon>
        <taxon>Strongyloidoidea</taxon>
        <taxon>Strongyloididae</taxon>
        <taxon>Strongyloides</taxon>
    </lineage>
</organism>
<proteinExistence type="predicted"/>
<keyword evidence="1" id="KW-1185">Reference proteome</keyword>
<protein>
    <submittedName>
        <fullName evidence="2">Peptidase_C58 domain-containing protein</fullName>
    </submittedName>
</protein>
<dbReference type="WBParaSite" id="SPAL_0001235600.1">
    <property type="protein sequence ID" value="SPAL_0001235600.1"/>
    <property type="gene ID" value="SPAL_0001235600"/>
</dbReference>
<name>A0A0N5C301_STREA</name>
<evidence type="ECO:0000313" key="2">
    <source>
        <dbReference type="WBParaSite" id="SPAL_0001235600.1"/>
    </source>
</evidence>
<dbReference type="Proteomes" id="UP000046392">
    <property type="component" value="Unplaced"/>
</dbReference>
<reference evidence="2" key="1">
    <citation type="submission" date="2017-02" db="UniProtKB">
        <authorList>
            <consortium name="WormBaseParasite"/>
        </authorList>
    </citation>
    <scope>IDENTIFICATION</scope>
</reference>
<accession>A0A0N5C301</accession>
<sequence length="187" mass="21968">MMNTYVDFNPYTSIPAPPPRRFFIVTLAGPKWYLKNPSTHHYWNKIWHNCNGGCFYQNNFGYTKQHFLDEVNRYRYIFGHNPLKISNKLYTLAQFRAELMNEDNKLLPNRDKQNNEIIFYAPYGYGMYAIKILFDDTYFSHKKLNRKAAEVGNGFAGLLSYDQRYVGFGLSRSINGTYGCIKYSSKP</sequence>
<dbReference type="SUPFAM" id="SSF55797">
    <property type="entry name" value="PR-1-like"/>
    <property type="match status" value="1"/>
</dbReference>
<dbReference type="Gene3D" id="3.40.33.10">
    <property type="entry name" value="CAP"/>
    <property type="match status" value="1"/>
</dbReference>
<evidence type="ECO:0000313" key="1">
    <source>
        <dbReference type="Proteomes" id="UP000046392"/>
    </source>
</evidence>
<dbReference type="InterPro" id="IPR035940">
    <property type="entry name" value="CAP_sf"/>
</dbReference>